<accession>A0AAN7SJ23</accession>
<dbReference type="PANTHER" id="PTHR33395">
    <property type="entry name" value="TRANSCRIPTASE, PUTATIVE-RELATED-RELATED"/>
    <property type="match status" value="1"/>
</dbReference>
<evidence type="ECO:0008006" key="4">
    <source>
        <dbReference type="Google" id="ProtNLM"/>
    </source>
</evidence>
<dbReference type="GO" id="GO:0031012">
    <property type="term" value="C:extracellular matrix"/>
    <property type="evidence" value="ECO:0007669"/>
    <property type="project" value="TreeGrafter"/>
</dbReference>
<organism evidence="2 3">
    <name type="scientific">Mycteria americana</name>
    <name type="common">Wood stork</name>
    <dbReference type="NCBI Taxonomy" id="33587"/>
    <lineage>
        <taxon>Eukaryota</taxon>
        <taxon>Metazoa</taxon>
        <taxon>Chordata</taxon>
        <taxon>Craniata</taxon>
        <taxon>Vertebrata</taxon>
        <taxon>Euteleostomi</taxon>
        <taxon>Archelosauria</taxon>
        <taxon>Archosauria</taxon>
        <taxon>Dinosauria</taxon>
        <taxon>Saurischia</taxon>
        <taxon>Theropoda</taxon>
        <taxon>Coelurosauria</taxon>
        <taxon>Aves</taxon>
        <taxon>Neognathae</taxon>
        <taxon>Neoaves</taxon>
        <taxon>Aequornithes</taxon>
        <taxon>Ciconiiformes</taxon>
        <taxon>Ciconiidae</taxon>
        <taxon>Mycteria</taxon>
    </lineage>
</organism>
<dbReference type="Proteomes" id="UP001333110">
    <property type="component" value="Unassembled WGS sequence"/>
</dbReference>
<dbReference type="GO" id="GO:0061343">
    <property type="term" value="P:cell adhesion involved in heart morphogenesis"/>
    <property type="evidence" value="ECO:0007669"/>
    <property type="project" value="TreeGrafter"/>
</dbReference>
<proteinExistence type="predicted"/>
<dbReference type="EMBL" id="JAUNZN010000001">
    <property type="protein sequence ID" value="KAK4830133.1"/>
    <property type="molecule type" value="Genomic_DNA"/>
</dbReference>
<evidence type="ECO:0000313" key="2">
    <source>
        <dbReference type="EMBL" id="KAK4830133.1"/>
    </source>
</evidence>
<evidence type="ECO:0000313" key="3">
    <source>
        <dbReference type="Proteomes" id="UP001333110"/>
    </source>
</evidence>
<comment type="caution">
    <text evidence="2">The sequence shown here is derived from an EMBL/GenBank/DDBJ whole genome shotgun (WGS) entry which is preliminary data.</text>
</comment>
<feature type="compositionally biased region" description="Polar residues" evidence="1">
    <location>
        <begin position="58"/>
        <end position="72"/>
    </location>
</feature>
<dbReference type="PANTHER" id="PTHR33395:SF22">
    <property type="entry name" value="REVERSE TRANSCRIPTASE DOMAIN-CONTAINING PROTEIN"/>
    <property type="match status" value="1"/>
</dbReference>
<reference evidence="2 3" key="1">
    <citation type="journal article" date="2023" name="J. Hered.">
        <title>Chromosome-level genome of the wood stork (Mycteria americana) provides insight into avian chromosome evolution.</title>
        <authorList>
            <person name="Flamio R. Jr."/>
            <person name="Ramstad K.M."/>
        </authorList>
    </citation>
    <scope>NUCLEOTIDE SEQUENCE [LARGE SCALE GENOMIC DNA]</scope>
    <source>
        <strain evidence="2">JAX WOST 10</strain>
    </source>
</reference>
<dbReference type="GO" id="GO:0007508">
    <property type="term" value="P:larval heart development"/>
    <property type="evidence" value="ECO:0007669"/>
    <property type="project" value="TreeGrafter"/>
</dbReference>
<feature type="region of interest" description="Disordered" evidence="1">
    <location>
        <begin position="58"/>
        <end position="83"/>
    </location>
</feature>
<name>A0AAN7SJ23_MYCAM</name>
<evidence type="ECO:0000256" key="1">
    <source>
        <dbReference type="SAM" id="MobiDB-lite"/>
    </source>
</evidence>
<keyword evidence="3" id="KW-1185">Reference proteome</keyword>
<sequence>MESPSLEIFKSLAWGIDHLSRKPVPVFDLPLSKKMLPNVQSKPPLVQLRAIPTCPVTGSQGEEISTSLSMSPPQEAAESNEVAPQPPFLQIRQAQSPQPLLIGHSFQPFHQLCCLPLDTFEYLNIFFKLWGPELHTVLKVIYSPTRRDAILDLMVTNASELIGDVKIGGSLGCSDHALVEFAVLRDMGQAKKKVRTLNFGKANFQLFKDLHWQTLFPHLSSGWITRRDWGSKVPTTVKEDQVRDHLRNLNIHKSMGPDKMHPRVLRELADVVVKPLSTIFEKSWQSGEGPGDWKKGNIAPVFKKGRKEDPGNY</sequence>
<dbReference type="AlphaFoldDB" id="A0AAN7SJ23"/>
<feature type="region of interest" description="Disordered" evidence="1">
    <location>
        <begin position="285"/>
        <end position="313"/>
    </location>
</feature>
<gene>
    <name evidence="2" type="ORF">QYF61_008560</name>
</gene>
<protein>
    <recommendedName>
        <fullName evidence="4">Rna-directed dna polymerase from mobile element jockey-like</fullName>
    </recommendedName>
</protein>